<organism evidence="1 2">
    <name type="scientific">Hydrogenophilus thermoluteolus</name>
    <name type="common">Pseudomonas hydrogenothermophila</name>
    <dbReference type="NCBI Taxonomy" id="297"/>
    <lineage>
        <taxon>Bacteria</taxon>
        <taxon>Pseudomonadati</taxon>
        <taxon>Pseudomonadota</taxon>
        <taxon>Hydrogenophilia</taxon>
        <taxon>Hydrogenophilales</taxon>
        <taxon>Hydrogenophilaceae</taxon>
        <taxon>Hydrogenophilus</taxon>
    </lineage>
</organism>
<dbReference type="PANTHER" id="PTHR36154">
    <property type="entry name" value="DNA-BINDING TRANSCRIPTIONAL ACTIVATOR ALPA"/>
    <property type="match status" value="1"/>
</dbReference>
<dbReference type="EMBL" id="AP018558">
    <property type="protein sequence ID" value="BBD77405.1"/>
    <property type="molecule type" value="Genomic_DNA"/>
</dbReference>
<keyword evidence="2" id="KW-1185">Reference proteome</keyword>
<protein>
    <submittedName>
        <fullName evidence="1">AlpA family phage regulatory protein</fullName>
    </submittedName>
</protein>
<gene>
    <name evidence="1" type="ORF">HPTL_1141</name>
</gene>
<name>A0A2Z6DYS0_HYDTE</name>
<reference evidence="1 2" key="1">
    <citation type="submission" date="2018-04" db="EMBL/GenBank/DDBJ databases">
        <title>Complete genome sequence of Hydrogenophilus thermoluteolus TH-1.</title>
        <authorList>
            <person name="Arai H."/>
        </authorList>
    </citation>
    <scope>NUCLEOTIDE SEQUENCE [LARGE SCALE GENOMIC DNA]</scope>
    <source>
        <strain evidence="1 2">TH-1</strain>
    </source>
</reference>
<dbReference type="KEGG" id="htl:HPTL_1141"/>
<dbReference type="Gene3D" id="1.10.238.160">
    <property type="match status" value="1"/>
</dbReference>
<dbReference type="Pfam" id="PF05930">
    <property type="entry name" value="Phage_AlpA"/>
    <property type="match status" value="1"/>
</dbReference>
<dbReference type="SUPFAM" id="SSF46955">
    <property type="entry name" value="Putative DNA-binding domain"/>
    <property type="match status" value="1"/>
</dbReference>
<dbReference type="PANTHER" id="PTHR36154:SF1">
    <property type="entry name" value="DNA-BINDING TRANSCRIPTIONAL ACTIVATOR ALPA"/>
    <property type="match status" value="1"/>
</dbReference>
<dbReference type="InterPro" id="IPR052931">
    <property type="entry name" value="Prophage_regulatory_activator"/>
</dbReference>
<proteinExistence type="predicted"/>
<accession>A0A2Z6DYS0</accession>
<evidence type="ECO:0000313" key="2">
    <source>
        <dbReference type="Proteomes" id="UP000262004"/>
    </source>
</evidence>
<dbReference type="Proteomes" id="UP000262004">
    <property type="component" value="Chromosome"/>
</dbReference>
<dbReference type="InterPro" id="IPR010260">
    <property type="entry name" value="AlpA"/>
</dbReference>
<sequence>MLMMENTNRILRLPEVIAITKISRPTIYRWAREGLFPAPLKLGPRAIGWRADEIDAWLESRDRKQNA</sequence>
<dbReference type="InterPro" id="IPR009061">
    <property type="entry name" value="DNA-bd_dom_put_sf"/>
</dbReference>
<dbReference type="AlphaFoldDB" id="A0A2Z6DYS0"/>
<evidence type="ECO:0000313" key="1">
    <source>
        <dbReference type="EMBL" id="BBD77405.1"/>
    </source>
</evidence>